<dbReference type="Proteomes" id="UP001305779">
    <property type="component" value="Unassembled WGS sequence"/>
</dbReference>
<accession>A0ABR0E1Z0</accession>
<organism evidence="3 4">
    <name type="scientific">Zasmidium cellare</name>
    <name type="common">Wine cellar mold</name>
    <name type="synonym">Racodium cellare</name>
    <dbReference type="NCBI Taxonomy" id="395010"/>
    <lineage>
        <taxon>Eukaryota</taxon>
        <taxon>Fungi</taxon>
        <taxon>Dikarya</taxon>
        <taxon>Ascomycota</taxon>
        <taxon>Pezizomycotina</taxon>
        <taxon>Dothideomycetes</taxon>
        <taxon>Dothideomycetidae</taxon>
        <taxon>Mycosphaerellales</taxon>
        <taxon>Mycosphaerellaceae</taxon>
        <taxon>Zasmidium</taxon>
    </lineage>
</organism>
<evidence type="ECO:0000256" key="2">
    <source>
        <dbReference type="SAM" id="SignalP"/>
    </source>
</evidence>
<evidence type="ECO:0000256" key="1">
    <source>
        <dbReference type="SAM" id="Phobius"/>
    </source>
</evidence>
<evidence type="ECO:0000313" key="4">
    <source>
        <dbReference type="Proteomes" id="UP001305779"/>
    </source>
</evidence>
<keyword evidence="1" id="KW-1133">Transmembrane helix</keyword>
<dbReference type="EMBL" id="JAXOVC010000012">
    <property type="protein sequence ID" value="KAK4495221.1"/>
    <property type="molecule type" value="Genomic_DNA"/>
</dbReference>
<name>A0ABR0E1Z0_ZASCE</name>
<keyword evidence="2" id="KW-0732">Signal</keyword>
<gene>
    <name evidence="3" type="ORF">PRZ48_013550</name>
</gene>
<proteinExistence type="predicted"/>
<feature type="transmembrane region" description="Helical" evidence="1">
    <location>
        <begin position="187"/>
        <end position="210"/>
    </location>
</feature>
<protein>
    <submittedName>
        <fullName evidence="3">Uncharacterized protein</fullName>
    </submittedName>
</protein>
<keyword evidence="4" id="KW-1185">Reference proteome</keyword>
<sequence>MPSFKDNTFVVLAVAALPSFAVATSVLFRAGAQCTDEITFGSTGLNKTVNCYDVTSFGDLPAVNVVNTTVGHQVKFYADDACQDLLVTATDDGCYVPAAGQSTFGSWEITSDQSDAGETAGSDKATSTSIDIKMSNYTGMGLTDPTNVDLTFSIPFIAAIVTGTAAVGLSFFAAYQACMDAAETKTVSDIIACVGTPLATILAATSAYFYSQSGNRMNARLNNALGTTSNLYRREEIDSALHEYVEGLTGGGSHVGYMIHQAHNLTGPMYEMEITPGQKYHVAAFYDQQSGSIINHLHTAEETELHTRDAPYPYNGIRWNAGGLDWNICAYNVINSMWNPNASSYYNAYYDQLNCIFGNRQEVYTAYGHMMVDIHDTNNNVEGEVQVIPYSGTYAGQTANACKPNYVVSVNGNCQIN</sequence>
<keyword evidence="1" id="KW-0812">Transmembrane</keyword>
<feature type="signal peptide" evidence="2">
    <location>
        <begin position="1"/>
        <end position="23"/>
    </location>
</feature>
<feature type="transmembrane region" description="Helical" evidence="1">
    <location>
        <begin position="152"/>
        <end position="175"/>
    </location>
</feature>
<comment type="caution">
    <text evidence="3">The sequence shown here is derived from an EMBL/GenBank/DDBJ whole genome shotgun (WGS) entry which is preliminary data.</text>
</comment>
<keyword evidence="1" id="KW-0472">Membrane</keyword>
<feature type="chain" id="PRO_5046575590" evidence="2">
    <location>
        <begin position="24"/>
        <end position="417"/>
    </location>
</feature>
<evidence type="ECO:0000313" key="3">
    <source>
        <dbReference type="EMBL" id="KAK4495221.1"/>
    </source>
</evidence>
<reference evidence="3 4" key="1">
    <citation type="journal article" date="2023" name="G3 (Bethesda)">
        <title>A chromosome-level genome assembly of Zasmidium syzygii isolated from banana leaves.</title>
        <authorList>
            <person name="van Westerhoven A.C."/>
            <person name="Mehrabi R."/>
            <person name="Talebi R."/>
            <person name="Steentjes M.B.F."/>
            <person name="Corcolon B."/>
            <person name="Chong P.A."/>
            <person name="Kema G.H.J."/>
            <person name="Seidl M.F."/>
        </authorList>
    </citation>
    <scope>NUCLEOTIDE SEQUENCE [LARGE SCALE GENOMIC DNA]</scope>
    <source>
        <strain evidence="3 4">P124</strain>
    </source>
</reference>